<dbReference type="Gene3D" id="3.40.390.10">
    <property type="entry name" value="Collagenase (Catalytic Domain)"/>
    <property type="match status" value="1"/>
</dbReference>
<dbReference type="EMBL" id="CP114767">
    <property type="protein sequence ID" value="WBA43808.1"/>
    <property type="molecule type" value="Genomic_DNA"/>
</dbReference>
<reference evidence="3 4" key="1">
    <citation type="submission" date="2022-12" db="EMBL/GenBank/DDBJ databases">
        <title>Hymenobacter canadensis sp. nov. isolated from lake water of the Cambridge Bay, Canada.</title>
        <authorList>
            <person name="Kim W.H."/>
            <person name="Lee Y.M."/>
        </authorList>
    </citation>
    <scope>NUCLEOTIDE SEQUENCE [LARGE SCALE GENOMIC DNA]</scope>
    <source>
        <strain evidence="3 4">PAMC 29467</strain>
    </source>
</reference>
<name>A0ABY7LXY4_9BACT</name>
<feature type="domain" description="Peptidase M12B" evidence="2">
    <location>
        <begin position="195"/>
        <end position="385"/>
    </location>
</feature>
<evidence type="ECO:0000313" key="3">
    <source>
        <dbReference type="EMBL" id="WBA43808.1"/>
    </source>
</evidence>
<accession>A0ABY7LXY4</accession>
<evidence type="ECO:0000259" key="2">
    <source>
        <dbReference type="PROSITE" id="PS50215"/>
    </source>
</evidence>
<proteinExistence type="predicted"/>
<dbReference type="RefSeq" id="WP_269561847.1">
    <property type="nucleotide sequence ID" value="NZ_CP114767.1"/>
</dbReference>
<dbReference type="Pfam" id="PF13583">
    <property type="entry name" value="Reprolysin_4"/>
    <property type="match status" value="1"/>
</dbReference>
<sequence>MKYRYWSASLLLAFLFPASAAQAQSATDPLWQEVAAPPARGPLAAPARWYSLDTARLARRLALAPPETRPEQAVTLEIPYPDGQLHRFAVTQVPVMAPALAARYPRIRTYAARSLDDPGTTARLEWTPVGLHAQVLGPAGTVSVLADADTPGRYQSRPDEIPEFDCRALPVPGEAQRPAGGTPPAAPAPYGGQLRTLRVAMAATGEYVQRLGGGTVQATLASMVTLVSSMNAVYERDLALRLQLVANTDQLIFLDAATDPYDNASPRALMDTNRTVVDNAIGSASYDLGHVLGYRSNGYSGVAYVGVVCLSSEGYKAGGSSTGSSASSIATVTTHEIGHQLGSGHTFNGDQGNCGGGNRSATLAYEPGAGNTIMSYDSRCAPDNVGGAIRFFHAGSLSAILPRLTCGTLSATGNRPPAVSVPPAAYTIPLGTPFTLAGTGTDPDGDALAYSWEQLDRGTSSSLASAATDASGPPLFRSFAPVASPARTFPTLSAVLSNSASLGEILPLVARTLNFRLTARDNRGGVAAANFSMNVADAGPFRVTAANTAATVAPGSLYTITWDVLGTDQAPVSCAAVRILFSNDGGQTFPTELLANTPNNGTATVRLPTGTTTQGRLKIEAIGNVFFDVSDANLTLSGPVAPLPVVLSSFTAEARANAAELTWTTASEQNNRGFAVEASTNSTDFRQIGWVAGRGSSAAPTTYRFADPRLPAYGSSTVYYRLRQTDLDGTETFSPVRVLSAPTNLAATLQVWPNPAHDRLTVAGLTAGQPVQLLDLSGRVLLTATAPAGPLELQLPAGLAPGVYLVRSGGQAQRLLVQ</sequence>
<protein>
    <submittedName>
        <fullName evidence="3">M12 family metallo-peptidase</fullName>
    </submittedName>
</protein>
<dbReference type="InterPro" id="IPR024079">
    <property type="entry name" value="MetalloPept_cat_dom_sf"/>
</dbReference>
<keyword evidence="4" id="KW-1185">Reference proteome</keyword>
<gene>
    <name evidence="3" type="ORF">O3303_09620</name>
</gene>
<feature type="chain" id="PRO_5045779807" evidence="1">
    <location>
        <begin position="24"/>
        <end position="818"/>
    </location>
</feature>
<organism evidence="3 4">
    <name type="scientific">Hymenobacter canadensis</name>
    <dbReference type="NCBI Taxonomy" id="2999067"/>
    <lineage>
        <taxon>Bacteria</taxon>
        <taxon>Pseudomonadati</taxon>
        <taxon>Bacteroidota</taxon>
        <taxon>Cytophagia</taxon>
        <taxon>Cytophagales</taxon>
        <taxon>Hymenobacteraceae</taxon>
        <taxon>Hymenobacter</taxon>
    </lineage>
</organism>
<dbReference type="Gene3D" id="2.60.40.10">
    <property type="entry name" value="Immunoglobulins"/>
    <property type="match status" value="1"/>
</dbReference>
<dbReference type="InterPro" id="IPR013783">
    <property type="entry name" value="Ig-like_fold"/>
</dbReference>
<evidence type="ECO:0000313" key="4">
    <source>
        <dbReference type="Proteomes" id="UP001211005"/>
    </source>
</evidence>
<dbReference type="PROSITE" id="PS50215">
    <property type="entry name" value="ADAM_MEPRO"/>
    <property type="match status" value="1"/>
</dbReference>
<keyword evidence="1" id="KW-0732">Signal</keyword>
<evidence type="ECO:0000256" key="1">
    <source>
        <dbReference type="SAM" id="SignalP"/>
    </source>
</evidence>
<dbReference type="InterPro" id="IPR001590">
    <property type="entry name" value="Peptidase_M12B"/>
</dbReference>
<dbReference type="Proteomes" id="UP001211005">
    <property type="component" value="Chromosome"/>
</dbReference>
<dbReference type="SUPFAM" id="SSF55486">
    <property type="entry name" value="Metalloproteases ('zincins'), catalytic domain"/>
    <property type="match status" value="1"/>
</dbReference>
<feature type="signal peptide" evidence="1">
    <location>
        <begin position="1"/>
        <end position="23"/>
    </location>
</feature>